<dbReference type="SUPFAM" id="SSF56219">
    <property type="entry name" value="DNase I-like"/>
    <property type="match status" value="1"/>
</dbReference>
<organism evidence="1 2">
    <name type="scientific">Macleaya cordata</name>
    <name type="common">Five-seeded plume-poppy</name>
    <name type="synonym">Bocconia cordata</name>
    <dbReference type="NCBI Taxonomy" id="56857"/>
    <lineage>
        <taxon>Eukaryota</taxon>
        <taxon>Viridiplantae</taxon>
        <taxon>Streptophyta</taxon>
        <taxon>Embryophyta</taxon>
        <taxon>Tracheophyta</taxon>
        <taxon>Spermatophyta</taxon>
        <taxon>Magnoliopsida</taxon>
        <taxon>Ranunculales</taxon>
        <taxon>Papaveraceae</taxon>
        <taxon>Papaveroideae</taxon>
        <taxon>Macleaya</taxon>
    </lineage>
</organism>
<evidence type="ECO:0000313" key="1">
    <source>
        <dbReference type="EMBL" id="OVA20976.1"/>
    </source>
</evidence>
<keyword evidence="2" id="KW-1185">Reference proteome</keyword>
<dbReference type="EMBL" id="MVGT01000002">
    <property type="protein sequence ID" value="OVA20976.1"/>
    <property type="molecule type" value="Genomic_DNA"/>
</dbReference>
<dbReference type="OMA" id="IRDDFAW"/>
<dbReference type="InParanoid" id="A0A200RE44"/>
<comment type="caution">
    <text evidence="1">The sequence shown here is derived from an EMBL/GenBank/DDBJ whole genome shotgun (WGS) entry which is preliminary data.</text>
</comment>
<accession>A0A200RE44</accession>
<gene>
    <name evidence="1" type="ORF">BVC80_8831g21</name>
</gene>
<dbReference type="OrthoDB" id="498125at2759"/>
<dbReference type="InterPro" id="IPR036691">
    <property type="entry name" value="Endo/exonu/phosph_ase_sf"/>
</dbReference>
<dbReference type="Proteomes" id="UP000195402">
    <property type="component" value="Unassembled WGS sequence"/>
</dbReference>
<evidence type="ECO:0000313" key="2">
    <source>
        <dbReference type="Proteomes" id="UP000195402"/>
    </source>
</evidence>
<reference evidence="1 2" key="1">
    <citation type="journal article" date="2017" name="Mol. Plant">
        <title>The Genome of Medicinal Plant Macleaya cordata Provides New Insights into Benzylisoquinoline Alkaloids Metabolism.</title>
        <authorList>
            <person name="Liu X."/>
            <person name="Liu Y."/>
            <person name="Huang P."/>
            <person name="Ma Y."/>
            <person name="Qing Z."/>
            <person name="Tang Q."/>
            <person name="Cao H."/>
            <person name="Cheng P."/>
            <person name="Zheng Y."/>
            <person name="Yuan Z."/>
            <person name="Zhou Y."/>
            <person name="Liu J."/>
            <person name="Tang Z."/>
            <person name="Zhuo Y."/>
            <person name="Zhang Y."/>
            <person name="Yu L."/>
            <person name="Huang J."/>
            <person name="Yang P."/>
            <person name="Peng Q."/>
            <person name="Zhang J."/>
            <person name="Jiang W."/>
            <person name="Zhang Z."/>
            <person name="Lin K."/>
            <person name="Ro D.K."/>
            <person name="Chen X."/>
            <person name="Xiong X."/>
            <person name="Shang Y."/>
            <person name="Huang S."/>
            <person name="Zeng J."/>
        </authorList>
    </citation>
    <scope>NUCLEOTIDE SEQUENCE [LARGE SCALE GENOMIC DNA]</scope>
    <source>
        <strain evidence="2">cv. BLH2017</strain>
        <tissue evidence="1">Root</tissue>
    </source>
</reference>
<protein>
    <recommendedName>
        <fullName evidence="3">Endonuclease/exonuclease/phosphatase</fullName>
    </recommendedName>
</protein>
<evidence type="ECO:0008006" key="3">
    <source>
        <dbReference type="Google" id="ProtNLM"/>
    </source>
</evidence>
<name>A0A200RE44_MACCD</name>
<proteinExistence type="predicted"/>
<dbReference type="AlphaFoldDB" id="A0A200RE44"/>
<dbReference type="Gene3D" id="3.60.10.10">
    <property type="entry name" value="Endonuclease/exonuclease/phosphatase"/>
    <property type="match status" value="1"/>
</dbReference>
<sequence length="145" mass="16752">MLLSGSRRGVKTLEKKQFMYGEDWLRMNPKILTWNVRGLGSLERQAAVHKVIVDYKANLVVLQETKMEVISTELIETVWGNVSLGWEFIPSIGLFDGVLCLWDPKIFRVEDKKIGGVSISLLLRNIRDDFAWCFTGVYRPNDYRI</sequence>